<evidence type="ECO:0000313" key="3">
    <source>
        <dbReference type="Proteomes" id="UP001608902"/>
    </source>
</evidence>
<comment type="caution">
    <text evidence="2">The sequence shown here is derived from an EMBL/GenBank/DDBJ whole genome shotgun (WGS) entry which is preliminary data.</text>
</comment>
<dbReference type="PANTHER" id="PTHR31058:SF2">
    <property type="entry name" value="ZINC FINGER C4H2 DOMAIN-CONTAINING PROTEIN"/>
    <property type="match status" value="1"/>
</dbReference>
<protein>
    <recommendedName>
        <fullName evidence="1">C4H2-type domain-containing protein</fullName>
    </recommendedName>
</protein>
<dbReference type="InterPro" id="IPR018482">
    <property type="entry name" value="Znf-C4H2"/>
</dbReference>
<dbReference type="PANTHER" id="PTHR31058">
    <property type="entry name" value="ZINC FINGER C4H2 DOMAIN-CONTAINING PROTEIN"/>
    <property type="match status" value="1"/>
</dbReference>
<evidence type="ECO:0000313" key="2">
    <source>
        <dbReference type="EMBL" id="MFH4982104.1"/>
    </source>
</evidence>
<dbReference type="InterPro" id="IPR044069">
    <property type="entry name" value="ZF_C4H2"/>
</dbReference>
<dbReference type="Pfam" id="PF10146">
    <property type="entry name" value="zf-C4H2"/>
    <property type="match status" value="1"/>
</dbReference>
<keyword evidence="3" id="KW-1185">Reference proteome</keyword>
<dbReference type="AlphaFoldDB" id="A0ABD6EV90"/>
<sequence>MNGMLRESGIHEDDCLKREDLLPVLDDDFLPHHSEPPLLPMPIALDPLNPLSLMSLIRRQQPNFLENSMSTSSNLFVTNLQSCNTSNEQTKMKLCQSCQQLIHRNAPICPLCKSKSRSKHPKRPKRRSEC</sequence>
<dbReference type="Proteomes" id="UP001608902">
    <property type="component" value="Unassembled WGS sequence"/>
</dbReference>
<proteinExistence type="predicted"/>
<gene>
    <name evidence="2" type="ORF">AB6A40_008813</name>
</gene>
<dbReference type="EMBL" id="JBGFUD010008495">
    <property type="protein sequence ID" value="MFH4982104.1"/>
    <property type="molecule type" value="Genomic_DNA"/>
</dbReference>
<feature type="domain" description="C4H2-type" evidence="1">
    <location>
        <begin position="87"/>
        <end position="129"/>
    </location>
</feature>
<dbReference type="PROSITE" id="PS51896">
    <property type="entry name" value="ZF_C4H2"/>
    <property type="match status" value="1"/>
</dbReference>
<reference evidence="2 3" key="1">
    <citation type="submission" date="2024-08" db="EMBL/GenBank/DDBJ databases">
        <title>Gnathostoma spinigerum genome.</title>
        <authorList>
            <person name="Gonzalez-Bertolin B."/>
            <person name="Monzon S."/>
            <person name="Zaballos A."/>
            <person name="Jimenez P."/>
            <person name="Dekumyoy P."/>
            <person name="Varona S."/>
            <person name="Cuesta I."/>
            <person name="Sumanam S."/>
            <person name="Adisakwattana P."/>
            <person name="Gasser R.B."/>
            <person name="Hernandez-Gonzalez A."/>
            <person name="Young N.D."/>
            <person name="Perteguer M.J."/>
        </authorList>
    </citation>
    <scope>NUCLEOTIDE SEQUENCE [LARGE SCALE GENOMIC DNA]</scope>
    <source>
        <strain evidence="2">AL3</strain>
        <tissue evidence="2">Liver</tissue>
    </source>
</reference>
<accession>A0ABD6EV90</accession>
<organism evidence="2 3">
    <name type="scientific">Gnathostoma spinigerum</name>
    <dbReference type="NCBI Taxonomy" id="75299"/>
    <lineage>
        <taxon>Eukaryota</taxon>
        <taxon>Metazoa</taxon>
        <taxon>Ecdysozoa</taxon>
        <taxon>Nematoda</taxon>
        <taxon>Chromadorea</taxon>
        <taxon>Rhabditida</taxon>
        <taxon>Spirurina</taxon>
        <taxon>Gnathostomatomorpha</taxon>
        <taxon>Gnathostomatoidea</taxon>
        <taxon>Gnathostomatidae</taxon>
        <taxon>Gnathostoma</taxon>
    </lineage>
</organism>
<name>A0ABD6EV90_9BILA</name>
<evidence type="ECO:0000259" key="1">
    <source>
        <dbReference type="PROSITE" id="PS51896"/>
    </source>
</evidence>